<dbReference type="PANTHER" id="PTHR30480:SF16">
    <property type="entry name" value="GLYCOSIDE HYDROLASE FAMILY 3 DOMAIN PROTEIN"/>
    <property type="match status" value="1"/>
</dbReference>
<evidence type="ECO:0000313" key="5">
    <source>
        <dbReference type="EMBL" id="NWJ45732.1"/>
    </source>
</evidence>
<dbReference type="EMBL" id="CP128399">
    <property type="protein sequence ID" value="WJW67601.1"/>
    <property type="molecule type" value="Genomic_DNA"/>
</dbReference>
<dbReference type="GO" id="GO:0005975">
    <property type="term" value="P:carbohydrate metabolic process"/>
    <property type="evidence" value="ECO:0007669"/>
    <property type="project" value="InterPro"/>
</dbReference>
<dbReference type="Pfam" id="PF00933">
    <property type="entry name" value="Glyco_hydro_3"/>
    <property type="match status" value="1"/>
</dbReference>
<dbReference type="SUPFAM" id="SSF52279">
    <property type="entry name" value="Beta-D-glucan exohydrolase, C-terminal domain"/>
    <property type="match status" value="1"/>
</dbReference>
<dbReference type="PANTHER" id="PTHR30480">
    <property type="entry name" value="BETA-HEXOSAMINIDASE-RELATED"/>
    <property type="match status" value="1"/>
</dbReference>
<keyword evidence="8" id="KW-1185">Reference proteome</keyword>
<evidence type="ECO:0000259" key="4">
    <source>
        <dbReference type="Pfam" id="PF00933"/>
    </source>
</evidence>
<accession>A0A8T7LZK3</accession>
<dbReference type="InterPro" id="IPR036881">
    <property type="entry name" value="Glyco_hydro_3_C_sf"/>
</dbReference>
<evidence type="ECO:0000256" key="1">
    <source>
        <dbReference type="ARBA" id="ARBA00005336"/>
    </source>
</evidence>
<dbReference type="InterPro" id="IPR017853">
    <property type="entry name" value="GH"/>
</dbReference>
<reference evidence="6" key="2">
    <citation type="journal article" date="2024" name="Nature">
        <title>Anoxygenic phototroph of the Chloroflexota uses a type I reaction centre.</title>
        <authorList>
            <person name="Tsuji J.M."/>
            <person name="Shaw N.A."/>
            <person name="Nagashima S."/>
            <person name="Venkiteswaran J.J."/>
            <person name="Schiff S.L."/>
            <person name="Watanabe T."/>
            <person name="Fukui M."/>
            <person name="Hanada S."/>
            <person name="Tank M."/>
            <person name="Neufeld J.D."/>
        </authorList>
    </citation>
    <scope>NUCLEOTIDE SEQUENCE</scope>
    <source>
        <strain evidence="6">L227-S17</strain>
    </source>
</reference>
<dbReference type="EMBL" id="JACATZ010000001">
    <property type="protein sequence ID" value="NWJ45732.1"/>
    <property type="molecule type" value="Genomic_DNA"/>
</dbReference>
<feature type="domain" description="Glycoside hydrolase family 3 N-terminal" evidence="4">
    <location>
        <begin position="5"/>
        <end position="322"/>
    </location>
</feature>
<keyword evidence="2 6" id="KW-0378">Hydrolase</keyword>
<protein>
    <submittedName>
        <fullName evidence="6">Glycoside hydrolase family 3 protein</fullName>
    </submittedName>
</protein>
<dbReference type="InterPro" id="IPR036962">
    <property type="entry name" value="Glyco_hydro_3_N_sf"/>
</dbReference>
<name>A0A8T7LZK3_9CHLR</name>
<dbReference type="SUPFAM" id="SSF51445">
    <property type="entry name" value="(Trans)glycosidases"/>
    <property type="match status" value="1"/>
</dbReference>
<dbReference type="Gene3D" id="3.20.20.300">
    <property type="entry name" value="Glycoside hydrolase, family 3, N-terminal domain"/>
    <property type="match status" value="1"/>
</dbReference>
<dbReference type="Proteomes" id="UP001431572">
    <property type="component" value="Chromosome 1"/>
</dbReference>
<dbReference type="GO" id="GO:0009254">
    <property type="term" value="P:peptidoglycan turnover"/>
    <property type="evidence" value="ECO:0007669"/>
    <property type="project" value="TreeGrafter"/>
</dbReference>
<sequence>MNLLEKVGQRFVVAFDGIELNPTLRDWLLECRPGGVILFGRNIKSIEQVAALTTNLQDLAVQNGLPPFIIAIDEEGGRVSRMSADGSPWIAPSQMAQASAGIDAVRAAAGVTARRLQRMGINLNFAPVADINNNPHNPVIGSRSYGSDSAIVAEMVAAAIEVYNAAEIGSCVKHFPGHGDTGVDSHFGLPVISHTRERLDAVELIPFRRAFAANVPALMTAHVMFPALEQAVPVTLSRKFLTELLREVLGFGGLVFTDALDMKAIAERYTPAESALATLRAGADVALPCFTMEIQRDTIRQMVSAASENAFELEEGLQRVLSFKERFCKPEQRAYSLDDLYQEALDAQTILEVARESLTLVSVRSGFRFGVHVENPAVIEFTLPSASPVEEGRQATLLLRTLLSDHWENLRYLKLPAQPSTEQIALACHLASTADNLTILARNAARNESQAWALKELIKIQPHTVVVAARDPYELNLTKDAAACLATFGDPPCSIRALAEVLLGKLTPVGKLPVRLEEV</sequence>
<dbReference type="Gene3D" id="3.40.50.1700">
    <property type="entry name" value="Glycoside hydrolase family 3 C-terminal domain"/>
    <property type="match status" value="1"/>
</dbReference>
<proteinExistence type="inferred from homology"/>
<evidence type="ECO:0000256" key="2">
    <source>
        <dbReference type="ARBA" id="ARBA00022801"/>
    </source>
</evidence>
<organism evidence="5 7">
    <name type="scientific">Candidatus Chlorohelix allophototropha</name>
    <dbReference type="NCBI Taxonomy" id="3003348"/>
    <lineage>
        <taxon>Bacteria</taxon>
        <taxon>Bacillati</taxon>
        <taxon>Chloroflexota</taxon>
        <taxon>Chloroflexia</taxon>
        <taxon>Candidatus Chloroheliales</taxon>
        <taxon>Candidatus Chloroheliaceae</taxon>
        <taxon>Candidatus Chlorohelix</taxon>
    </lineage>
</organism>
<dbReference type="AlphaFoldDB" id="A0A8T7LZK3"/>
<dbReference type="Proteomes" id="UP000521676">
    <property type="component" value="Unassembled WGS sequence"/>
</dbReference>
<keyword evidence="3" id="KW-0326">Glycosidase</keyword>
<evidence type="ECO:0000256" key="3">
    <source>
        <dbReference type="ARBA" id="ARBA00023295"/>
    </source>
</evidence>
<evidence type="ECO:0000313" key="8">
    <source>
        <dbReference type="Proteomes" id="UP001431572"/>
    </source>
</evidence>
<evidence type="ECO:0000313" key="6">
    <source>
        <dbReference type="EMBL" id="WJW67601.1"/>
    </source>
</evidence>
<dbReference type="InterPro" id="IPR050226">
    <property type="entry name" value="NagZ_Beta-hexosaminidase"/>
</dbReference>
<comment type="similarity">
    <text evidence="1">Belongs to the glycosyl hydrolase 3 family.</text>
</comment>
<reference evidence="5 7" key="1">
    <citation type="submission" date="2020-06" db="EMBL/GenBank/DDBJ databases">
        <title>Anoxygenic phototrophic Chloroflexota member uses a Type I reaction center.</title>
        <authorList>
            <person name="Tsuji J.M."/>
            <person name="Shaw N.A."/>
            <person name="Nagashima S."/>
            <person name="Venkiteswaran J."/>
            <person name="Schiff S.L."/>
            <person name="Hanada S."/>
            <person name="Tank M."/>
            <person name="Neufeld J.D."/>
        </authorList>
    </citation>
    <scope>NUCLEOTIDE SEQUENCE [LARGE SCALE GENOMIC DNA]</scope>
    <source>
        <strain evidence="5">L227-S17</strain>
    </source>
</reference>
<dbReference type="GO" id="GO:0004553">
    <property type="term" value="F:hydrolase activity, hydrolyzing O-glycosyl compounds"/>
    <property type="evidence" value="ECO:0007669"/>
    <property type="project" value="InterPro"/>
</dbReference>
<dbReference type="InterPro" id="IPR001764">
    <property type="entry name" value="Glyco_hydro_3_N"/>
</dbReference>
<gene>
    <name evidence="5" type="ORF">HXX08_07625</name>
    <name evidence="6" type="ORF">OZ401_000870</name>
</gene>
<evidence type="ECO:0000313" key="7">
    <source>
        <dbReference type="Proteomes" id="UP000521676"/>
    </source>
</evidence>
<dbReference type="RefSeq" id="WP_341469491.1">
    <property type="nucleotide sequence ID" value="NZ_CP128399.1"/>
</dbReference>